<keyword evidence="3" id="KW-1185">Reference proteome</keyword>
<evidence type="ECO:0000256" key="1">
    <source>
        <dbReference type="SAM" id="Phobius"/>
    </source>
</evidence>
<keyword evidence="1" id="KW-1133">Transmembrane helix</keyword>
<accession>A0A398D4U0</accession>
<feature type="transmembrane region" description="Helical" evidence="1">
    <location>
        <begin position="28"/>
        <end position="46"/>
    </location>
</feature>
<feature type="transmembrane region" description="Helical" evidence="1">
    <location>
        <begin position="116"/>
        <end position="138"/>
    </location>
</feature>
<evidence type="ECO:0000313" key="3">
    <source>
        <dbReference type="Proteomes" id="UP000266328"/>
    </source>
</evidence>
<organism evidence="2 3">
    <name type="scientific">Candidatus Cryosericum terrychapinii</name>
    <dbReference type="NCBI Taxonomy" id="2290919"/>
    <lineage>
        <taxon>Bacteria</taxon>
        <taxon>Pseudomonadati</taxon>
        <taxon>Caldisericota/Cryosericota group</taxon>
        <taxon>Candidatus Cryosericota</taxon>
        <taxon>Candidatus Cryosericia</taxon>
        <taxon>Candidatus Cryosericales</taxon>
        <taxon>Candidatus Cryosericaceae</taxon>
        <taxon>Candidatus Cryosericum</taxon>
    </lineage>
</organism>
<dbReference type="AlphaFoldDB" id="A0A398D4U0"/>
<keyword evidence="1" id="KW-0812">Transmembrane</keyword>
<feature type="transmembrane region" description="Helical" evidence="1">
    <location>
        <begin position="172"/>
        <end position="194"/>
    </location>
</feature>
<evidence type="ECO:0000313" key="2">
    <source>
        <dbReference type="EMBL" id="RIE06491.1"/>
    </source>
</evidence>
<dbReference type="RefSeq" id="WP_119088721.1">
    <property type="nucleotide sequence ID" value="NZ_QXIS01000010.1"/>
</dbReference>
<gene>
    <name evidence="2" type="ORF">SMC7_02040</name>
</gene>
<name>A0A398D4U0_9BACT</name>
<dbReference type="Proteomes" id="UP000266328">
    <property type="component" value="Unassembled WGS sequence"/>
</dbReference>
<dbReference type="OrthoDB" id="9809175at2"/>
<sequence length="198" mass="21303">MGYFIDLLFLFVKRPAEGMRRIREHPSVLAALIALLLTGVIDAMSFRLMDIVGLLKSIGLTSQMTDAVTQAQQAPGTFWTFVTEPFVLVMLSVVVIDAVAQLVWKRTAASRMYVSLSFSGLVGAVLRVIGILMVGVASGIVLDVFAYGAILYVLVMGVLAVRFFYEKSTAKALALYLLPTLLGLGVLVLLTMTVGGPA</sequence>
<comment type="caution">
    <text evidence="2">The sequence shown here is derived from an EMBL/GenBank/DDBJ whole genome shotgun (WGS) entry which is preliminary data.</text>
</comment>
<protein>
    <recommendedName>
        <fullName evidence="4">Yip1 domain-containing protein</fullName>
    </recommendedName>
</protein>
<evidence type="ECO:0008006" key="4">
    <source>
        <dbReference type="Google" id="ProtNLM"/>
    </source>
</evidence>
<feature type="transmembrane region" description="Helical" evidence="1">
    <location>
        <begin position="86"/>
        <end position="104"/>
    </location>
</feature>
<proteinExistence type="predicted"/>
<reference evidence="2 3" key="1">
    <citation type="submission" date="2018-09" db="EMBL/GenBank/DDBJ databases">
        <title>Discovery and Ecogenomic Context for Candidatus Cryosericales, a Global Caldiserica Order Active in Thawing Permafrost.</title>
        <authorList>
            <person name="Martinez M.A."/>
            <person name="Woodcroft B.J."/>
            <person name="Ignacio Espinoza J.C."/>
            <person name="Zayed A."/>
            <person name="Singleton C.M."/>
            <person name="Boyd J."/>
            <person name="Li Y.-F."/>
            <person name="Purvine S."/>
            <person name="Maughan H."/>
            <person name="Hodgkins S.B."/>
            <person name="Anderson D."/>
            <person name="Sederholm M."/>
            <person name="Temperton B."/>
            <person name="Saleska S.R."/>
            <person name="Tyson G.W."/>
            <person name="Rich V.I."/>
        </authorList>
    </citation>
    <scope>NUCLEOTIDE SEQUENCE [LARGE SCALE GENOMIC DNA]</scope>
    <source>
        <strain evidence="2 3">SMC7</strain>
    </source>
</reference>
<dbReference type="EMBL" id="QXIS01000010">
    <property type="protein sequence ID" value="RIE06491.1"/>
    <property type="molecule type" value="Genomic_DNA"/>
</dbReference>
<keyword evidence="1" id="KW-0472">Membrane</keyword>
<feature type="transmembrane region" description="Helical" evidence="1">
    <location>
        <begin position="144"/>
        <end position="165"/>
    </location>
</feature>